<accession>A0ABV2T154</accession>
<gene>
    <name evidence="1" type="ORF">ABR189_05205</name>
</gene>
<keyword evidence="2" id="KW-1185">Reference proteome</keyword>
<comment type="caution">
    <text evidence="1">The sequence shown here is derived from an EMBL/GenBank/DDBJ whole genome shotgun (WGS) entry which is preliminary data.</text>
</comment>
<name>A0ABV2T154_9BACT</name>
<evidence type="ECO:0000313" key="2">
    <source>
        <dbReference type="Proteomes" id="UP001549749"/>
    </source>
</evidence>
<reference evidence="1 2" key="1">
    <citation type="submission" date="2024-06" db="EMBL/GenBank/DDBJ databases">
        <title>Chitinophaga defluvii sp. nov., isolated from municipal sewage.</title>
        <authorList>
            <person name="Zhang L."/>
        </authorList>
    </citation>
    <scope>NUCLEOTIDE SEQUENCE [LARGE SCALE GENOMIC DNA]</scope>
    <source>
        <strain evidence="1 2">H8</strain>
    </source>
</reference>
<dbReference type="EMBL" id="JBEXAC010000001">
    <property type="protein sequence ID" value="MET6996750.1"/>
    <property type="molecule type" value="Genomic_DNA"/>
</dbReference>
<evidence type="ECO:0000313" key="1">
    <source>
        <dbReference type="EMBL" id="MET6996750.1"/>
    </source>
</evidence>
<dbReference type="RefSeq" id="WP_354659391.1">
    <property type="nucleotide sequence ID" value="NZ_JBEXAC010000001.1"/>
</dbReference>
<proteinExistence type="predicted"/>
<dbReference type="Proteomes" id="UP001549749">
    <property type="component" value="Unassembled WGS sequence"/>
</dbReference>
<sequence length="131" mass="15375">MKIYISEEAIIKHIQHDFQKIYPYLKLEFYRNSHEIGKGSPADERISPDMPIEKVRMANSFGWIDISEHLTAAQLESDFRKGLGLHIQVLRRAGDLWLTTTRTDNRTLKQLNEEGKPAERHRFNFPEEPVE</sequence>
<organism evidence="1 2">
    <name type="scientific">Chitinophaga defluvii</name>
    <dbReference type="NCBI Taxonomy" id="3163343"/>
    <lineage>
        <taxon>Bacteria</taxon>
        <taxon>Pseudomonadati</taxon>
        <taxon>Bacteroidota</taxon>
        <taxon>Chitinophagia</taxon>
        <taxon>Chitinophagales</taxon>
        <taxon>Chitinophagaceae</taxon>
        <taxon>Chitinophaga</taxon>
    </lineage>
</organism>
<protein>
    <submittedName>
        <fullName evidence="1">Uncharacterized protein</fullName>
    </submittedName>
</protein>